<dbReference type="GeneID" id="20326403"/>
<dbReference type="AlphaFoldDB" id="A0A074YUT4"/>
<evidence type="ECO:0000313" key="3">
    <source>
        <dbReference type="Proteomes" id="UP000054324"/>
    </source>
</evidence>
<organism evidence="2 3">
    <name type="scientific">Opisthorchis viverrini</name>
    <name type="common">Southeast Asian liver fluke</name>
    <dbReference type="NCBI Taxonomy" id="6198"/>
    <lineage>
        <taxon>Eukaryota</taxon>
        <taxon>Metazoa</taxon>
        <taxon>Spiralia</taxon>
        <taxon>Lophotrochozoa</taxon>
        <taxon>Platyhelminthes</taxon>
        <taxon>Trematoda</taxon>
        <taxon>Digenea</taxon>
        <taxon>Opisthorchiida</taxon>
        <taxon>Opisthorchiata</taxon>
        <taxon>Opisthorchiidae</taxon>
        <taxon>Opisthorchis</taxon>
    </lineage>
</organism>
<protein>
    <submittedName>
        <fullName evidence="2">Uncharacterized protein</fullName>
    </submittedName>
</protein>
<evidence type="ECO:0000256" key="1">
    <source>
        <dbReference type="SAM" id="MobiDB-lite"/>
    </source>
</evidence>
<proteinExistence type="predicted"/>
<name>A0A074YUT4_OPIVI</name>
<dbReference type="KEGG" id="ovi:T265_12235"/>
<gene>
    <name evidence="2" type="ORF">T265_12235</name>
</gene>
<dbReference type="RefSeq" id="XP_009177712.1">
    <property type="nucleotide sequence ID" value="XM_009179448.1"/>
</dbReference>
<feature type="compositionally biased region" description="Polar residues" evidence="1">
    <location>
        <begin position="1"/>
        <end position="12"/>
    </location>
</feature>
<evidence type="ECO:0000313" key="2">
    <source>
        <dbReference type="EMBL" id="KER18541.1"/>
    </source>
</evidence>
<reference evidence="2 3" key="1">
    <citation type="submission" date="2013-11" db="EMBL/GenBank/DDBJ databases">
        <title>Opisthorchis viverrini - life in the bile duct.</title>
        <authorList>
            <person name="Young N.D."/>
            <person name="Nagarajan N."/>
            <person name="Lin S.J."/>
            <person name="Korhonen P.K."/>
            <person name="Jex A.R."/>
            <person name="Hall R.S."/>
            <person name="Safavi-Hemami H."/>
            <person name="Kaewkong W."/>
            <person name="Bertrand D."/>
            <person name="Gao S."/>
            <person name="Seet Q."/>
            <person name="Wongkham S."/>
            <person name="Teh B.T."/>
            <person name="Wongkham C."/>
            <person name="Intapan P.M."/>
            <person name="Maleewong W."/>
            <person name="Yang X."/>
            <person name="Hu M."/>
            <person name="Wang Z."/>
            <person name="Hofmann A."/>
            <person name="Sternberg P.W."/>
            <person name="Tan P."/>
            <person name="Wang J."/>
            <person name="Gasser R.B."/>
        </authorList>
    </citation>
    <scope>NUCLEOTIDE SEQUENCE [LARGE SCALE GENOMIC DNA]</scope>
</reference>
<keyword evidence="3" id="KW-1185">Reference proteome</keyword>
<accession>A0A074YUT4</accession>
<feature type="non-terminal residue" evidence="2">
    <location>
        <position position="99"/>
    </location>
</feature>
<dbReference type="CTD" id="20326403"/>
<dbReference type="Proteomes" id="UP000054324">
    <property type="component" value="Unassembled WGS sequence"/>
</dbReference>
<feature type="compositionally biased region" description="Polar residues" evidence="1">
    <location>
        <begin position="60"/>
        <end position="74"/>
    </location>
</feature>
<sequence length="99" mass="11084">AFTFSTHRTSTGCERGNENGRKTSHQCGARNPVDDTTRTPKPVDRCQPETRDQLGEKCNFTPQTHGHTRTSTQPDVHKQITFQVYRVSLVNCCPASSHV</sequence>
<dbReference type="EMBL" id="KL600013">
    <property type="protein sequence ID" value="KER18541.1"/>
    <property type="molecule type" value="Genomic_DNA"/>
</dbReference>
<feature type="region of interest" description="Disordered" evidence="1">
    <location>
        <begin position="1"/>
        <end position="49"/>
    </location>
</feature>
<feature type="compositionally biased region" description="Basic and acidic residues" evidence="1">
    <location>
        <begin position="32"/>
        <end position="49"/>
    </location>
</feature>
<feature type="non-terminal residue" evidence="2">
    <location>
        <position position="1"/>
    </location>
</feature>
<feature type="region of interest" description="Disordered" evidence="1">
    <location>
        <begin position="55"/>
        <end position="74"/>
    </location>
</feature>